<comment type="caution">
    <text evidence="6">Lacks conserved residue(s) required for the propagation of feature annotation.</text>
</comment>
<keyword evidence="5" id="KW-1015">Disulfide bond</keyword>
<accession>A0A3R7MNP2</accession>
<reference evidence="9 10" key="2">
    <citation type="submission" date="2019-01" db="EMBL/GenBank/DDBJ databases">
        <title>The decoding of complex shrimp genome reveals the adaptation for benthos swimmer, frequently molting mechanism and breeding impact on genome.</title>
        <authorList>
            <person name="Sun Y."/>
            <person name="Gao Y."/>
            <person name="Yu Y."/>
        </authorList>
    </citation>
    <scope>NUCLEOTIDE SEQUENCE [LARGE SCALE GENOMIC DNA]</scope>
    <source>
        <tissue evidence="9">Muscle</tissue>
    </source>
</reference>
<feature type="compositionally biased region" description="Acidic residues" evidence="7">
    <location>
        <begin position="478"/>
        <end position="488"/>
    </location>
</feature>
<organism evidence="9 10">
    <name type="scientific">Penaeus vannamei</name>
    <name type="common">Whiteleg shrimp</name>
    <name type="synonym">Litopenaeus vannamei</name>
    <dbReference type="NCBI Taxonomy" id="6689"/>
    <lineage>
        <taxon>Eukaryota</taxon>
        <taxon>Metazoa</taxon>
        <taxon>Ecdysozoa</taxon>
        <taxon>Arthropoda</taxon>
        <taxon>Crustacea</taxon>
        <taxon>Multicrustacea</taxon>
        <taxon>Malacostraca</taxon>
        <taxon>Eumalacostraca</taxon>
        <taxon>Eucarida</taxon>
        <taxon>Decapoda</taxon>
        <taxon>Dendrobranchiata</taxon>
        <taxon>Penaeoidea</taxon>
        <taxon>Penaeidae</taxon>
        <taxon>Penaeus</taxon>
    </lineage>
</organism>
<evidence type="ECO:0000256" key="5">
    <source>
        <dbReference type="ARBA" id="ARBA00023157"/>
    </source>
</evidence>
<dbReference type="SUPFAM" id="SSF57440">
    <property type="entry name" value="Kringle-like"/>
    <property type="match status" value="4"/>
</dbReference>
<keyword evidence="3" id="KW-0964">Secreted</keyword>
<comment type="similarity">
    <text evidence="2">Belongs to the seminal plasma protein family.</text>
</comment>
<dbReference type="OrthoDB" id="6362829at2759"/>
<proteinExistence type="inferred from homology"/>
<dbReference type="PANTHER" id="PTHR22918">
    <property type="entry name" value="SEMINAL PLASMA PROTEIN"/>
    <property type="match status" value="1"/>
</dbReference>
<dbReference type="PROSITE" id="PS51092">
    <property type="entry name" value="FN2_2"/>
    <property type="match status" value="2"/>
</dbReference>
<dbReference type="EMBL" id="QCYY01000905">
    <property type="protein sequence ID" value="ROT81907.1"/>
    <property type="molecule type" value="Genomic_DNA"/>
</dbReference>
<feature type="compositionally biased region" description="Basic and acidic residues" evidence="7">
    <location>
        <begin position="507"/>
        <end position="517"/>
    </location>
</feature>
<feature type="region of interest" description="Disordered" evidence="7">
    <location>
        <begin position="445"/>
        <end position="519"/>
    </location>
</feature>
<feature type="domain" description="Fibronectin type-II" evidence="8">
    <location>
        <begin position="277"/>
        <end position="324"/>
    </location>
</feature>
<evidence type="ECO:0000256" key="1">
    <source>
        <dbReference type="ARBA" id="ARBA00004613"/>
    </source>
</evidence>
<dbReference type="InterPro" id="IPR051666">
    <property type="entry name" value="SP_Capacitation_Regulator"/>
</dbReference>
<evidence type="ECO:0000256" key="3">
    <source>
        <dbReference type="ARBA" id="ARBA00022525"/>
    </source>
</evidence>
<dbReference type="Gene3D" id="2.10.10.10">
    <property type="entry name" value="Fibronectin, type II, collagen-binding"/>
    <property type="match status" value="4"/>
</dbReference>
<dbReference type="Proteomes" id="UP000283509">
    <property type="component" value="Unassembled WGS sequence"/>
</dbReference>
<feature type="compositionally biased region" description="Basic and acidic residues" evidence="7">
    <location>
        <begin position="445"/>
        <end position="477"/>
    </location>
</feature>
<keyword evidence="4" id="KW-0677">Repeat</keyword>
<name>A0A3R7MNP2_PENVA</name>
<evidence type="ECO:0000313" key="10">
    <source>
        <dbReference type="Proteomes" id="UP000283509"/>
    </source>
</evidence>
<dbReference type="GO" id="GO:0009986">
    <property type="term" value="C:cell surface"/>
    <property type="evidence" value="ECO:0007669"/>
    <property type="project" value="TreeGrafter"/>
</dbReference>
<dbReference type="InterPro" id="IPR000562">
    <property type="entry name" value="FN_type2_dom"/>
</dbReference>
<comment type="subcellular location">
    <subcellularLocation>
        <location evidence="1">Secreted</location>
    </subcellularLocation>
</comment>
<dbReference type="InterPro" id="IPR013806">
    <property type="entry name" value="Kringle-like"/>
</dbReference>
<feature type="compositionally biased region" description="Acidic residues" evidence="7">
    <location>
        <begin position="495"/>
        <end position="506"/>
    </location>
</feature>
<evidence type="ECO:0000259" key="8">
    <source>
        <dbReference type="PROSITE" id="PS51092"/>
    </source>
</evidence>
<keyword evidence="10" id="KW-1185">Reference proteome</keyword>
<comment type="caution">
    <text evidence="9">The sequence shown here is derived from an EMBL/GenBank/DDBJ whole genome shotgun (WGS) entry which is preliminary data.</text>
</comment>
<evidence type="ECO:0000256" key="4">
    <source>
        <dbReference type="ARBA" id="ARBA00022737"/>
    </source>
</evidence>
<feature type="domain" description="Fibronectin type-II" evidence="8">
    <location>
        <begin position="210"/>
        <end position="257"/>
    </location>
</feature>
<evidence type="ECO:0000256" key="7">
    <source>
        <dbReference type="SAM" id="MobiDB-lite"/>
    </source>
</evidence>
<dbReference type="InterPro" id="IPR036943">
    <property type="entry name" value="FN_type2_sf"/>
</dbReference>
<dbReference type="PANTHER" id="PTHR22918:SF1">
    <property type="entry name" value="FIBRONECTIN TYPE-II DOMAIN-CONTAINING PROTEIN"/>
    <property type="match status" value="1"/>
</dbReference>
<protein>
    <submittedName>
        <fullName evidence="9">Putative matrix metalloproteinase-9-like</fullName>
    </submittedName>
</protein>
<reference evidence="9 10" key="1">
    <citation type="submission" date="2018-04" db="EMBL/GenBank/DDBJ databases">
        <authorList>
            <person name="Zhang X."/>
            <person name="Yuan J."/>
            <person name="Li F."/>
            <person name="Xiang J."/>
        </authorList>
    </citation>
    <scope>NUCLEOTIDE SEQUENCE [LARGE SCALE GENOMIC DNA]</scope>
    <source>
        <tissue evidence="9">Muscle</tissue>
    </source>
</reference>
<dbReference type="GO" id="GO:0005576">
    <property type="term" value="C:extracellular region"/>
    <property type="evidence" value="ECO:0007669"/>
    <property type="project" value="UniProtKB-SubCell"/>
</dbReference>
<dbReference type="Pfam" id="PF00040">
    <property type="entry name" value="fn2"/>
    <property type="match status" value="3"/>
</dbReference>
<evidence type="ECO:0000313" key="9">
    <source>
        <dbReference type="EMBL" id="ROT81907.1"/>
    </source>
</evidence>
<gene>
    <name evidence="9" type="ORF">C7M84_024936</name>
</gene>
<evidence type="ECO:0000256" key="6">
    <source>
        <dbReference type="PROSITE-ProRule" id="PRU00479"/>
    </source>
</evidence>
<sequence>MINRETVSGRWCASAVDENLNAVSVIACPTVPSVIEQPPSVTSSESPAPSEQPLVYATECVPFRHNGEIVSGCVGEEGVEETIEMEGEGGVINRETVSGRWCASAVINYIPLPPAPSEQPPVNATECVPFRHDGEIVSGCVGEEGVEETIEMEGEGGVINRETVSGRWCASAVDENMNAKKIISCPEMSPVIEQPPQVTSIEPQEYVVTVDNKLCVFPFTWSGVVYSNCTTAGRRIPWCATQVNERREPVSSGYCRDTLVGPVPPDPPPFVPDERAVNTSKCKFPFIYKGMTYFNCTREDSLIPWCALDVDRNRRPTRIGCCHGQDGVSFHPLLPEGPGGISPTQLTVSGEKCIFPFQHDGEWRYSCVPSEEWGSEQGQGKGRSWCVTRIDAFAQPIVADYCAEPTTQAPVSLNKAYPERWTTDGHLCVFPFWHQGRWYKDCARNDSEEDPARNDSEEDPARNDFKEDSDEDPARNDSEEDSDEDSDEYPLRNDSDEEPPWNDSEENPARNDSKEDPWCATEVRADGAVLKAGKC</sequence>
<feature type="non-terminal residue" evidence="9">
    <location>
        <position position="535"/>
    </location>
</feature>
<dbReference type="AlphaFoldDB" id="A0A3R7MNP2"/>
<evidence type="ECO:0000256" key="2">
    <source>
        <dbReference type="ARBA" id="ARBA00010011"/>
    </source>
</evidence>
<dbReference type="GO" id="GO:0008201">
    <property type="term" value="F:heparin binding"/>
    <property type="evidence" value="ECO:0007669"/>
    <property type="project" value="TreeGrafter"/>
</dbReference>
<dbReference type="SMART" id="SM00059">
    <property type="entry name" value="FN2"/>
    <property type="match status" value="3"/>
</dbReference>